<dbReference type="AlphaFoldDB" id="K1PPY3"/>
<dbReference type="FunCoup" id="K1PPY3">
    <property type="interactions" value="33"/>
</dbReference>
<dbReference type="InterPro" id="IPR050111">
    <property type="entry name" value="C-type_lectin/snaclec_domain"/>
</dbReference>
<dbReference type="InterPro" id="IPR018378">
    <property type="entry name" value="C-type_lectin_CS"/>
</dbReference>
<dbReference type="PANTHER" id="PTHR22803">
    <property type="entry name" value="MANNOSE, PHOSPHOLIPASE, LECTIN RECEPTOR RELATED"/>
    <property type="match status" value="1"/>
</dbReference>
<dbReference type="InParanoid" id="K1PPY3"/>
<evidence type="ECO:0000313" key="1">
    <source>
        <dbReference type="EMBL" id="EKC26297.1"/>
    </source>
</evidence>
<dbReference type="PROSITE" id="PS50041">
    <property type="entry name" value="C_TYPE_LECTIN_2"/>
    <property type="match status" value="1"/>
</dbReference>
<dbReference type="InterPro" id="IPR001304">
    <property type="entry name" value="C-type_lectin-like"/>
</dbReference>
<organism evidence="1">
    <name type="scientific">Magallana gigas</name>
    <name type="common">Pacific oyster</name>
    <name type="synonym">Crassostrea gigas</name>
    <dbReference type="NCBI Taxonomy" id="29159"/>
    <lineage>
        <taxon>Eukaryota</taxon>
        <taxon>Metazoa</taxon>
        <taxon>Spiralia</taxon>
        <taxon>Lophotrochozoa</taxon>
        <taxon>Mollusca</taxon>
        <taxon>Bivalvia</taxon>
        <taxon>Autobranchia</taxon>
        <taxon>Pteriomorphia</taxon>
        <taxon>Ostreida</taxon>
        <taxon>Ostreoidea</taxon>
        <taxon>Ostreidae</taxon>
        <taxon>Magallana</taxon>
    </lineage>
</organism>
<accession>K1PPY3</accession>
<reference evidence="1" key="1">
    <citation type="journal article" date="2012" name="Nature">
        <title>The oyster genome reveals stress adaptation and complexity of shell formation.</title>
        <authorList>
            <person name="Zhang G."/>
            <person name="Fang X."/>
            <person name="Guo X."/>
            <person name="Li L."/>
            <person name="Luo R."/>
            <person name="Xu F."/>
            <person name="Yang P."/>
            <person name="Zhang L."/>
            <person name="Wang X."/>
            <person name="Qi H."/>
            <person name="Xiong Z."/>
            <person name="Que H."/>
            <person name="Xie Y."/>
            <person name="Holland P.W."/>
            <person name="Paps J."/>
            <person name="Zhu Y."/>
            <person name="Wu F."/>
            <person name="Chen Y."/>
            <person name="Wang J."/>
            <person name="Peng C."/>
            <person name="Meng J."/>
            <person name="Yang L."/>
            <person name="Liu J."/>
            <person name="Wen B."/>
            <person name="Zhang N."/>
            <person name="Huang Z."/>
            <person name="Zhu Q."/>
            <person name="Feng Y."/>
            <person name="Mount A."/>
            <person name="Hedgecock D."/>
            <person name="Xu Z."/>
            <person name="Liu Y."/>
            <person name="Domazet-Loso T."/>
            <person name="Du Y."/>
            <person name="Sun X."/>
            <person name="Zhang S."/>
            <person name="Liu B."/>
            <person name="Cheng P."/>
            <person name="Jiang X."/>
            <person name="Li J."/>
            <person name="Fan D."/>
            <person name="Wang W."/>
            <person name="Fu W."/>
            <person name="Wang T."/>
            <person name="Wang B."/>
            <person name="Zhang J."/>
            <person name="Peng Z."/>
            <person name="Li Y."/>
            <person name="Li N."/>
            <person name="Wang J."/>
            <person name="Chen M."/>
            <person name="He Y."/>
            <person name="Tan F."/>
            <person name="Song X."/>
            <person name="Zheng Q."/>
            <person name="Huang R."/>
            <person name="Yang H."/>
            <person name="Du X."/>
            <person name="Chen L."/>
            <person name="Yang M."/>
            <person name="Gaffney P.M."/>
            <person name="Wang S."/>
            <person name="Luo L."/>
            <person name="She Z."/>
            <person name="Ming Y."/>
            <person name="Huang W."/>
            <person name="Zhang S."/>
            <person name="Huang B."/>
            <person name="Zhang Y."/>
            <person name="Qu T."/>
            <person name="Ni P."/>
            <person name="Miao G."/>
            <person name="Wang J."/>
            <person name="Wang Q."/>
            <person name="Steinberg C.E."/>
            <person name="Wang H."/>
            <person name="Li N."/>
            <person name="Qian L."/>
            <person name="Zhang G."/>
            <person name="Li Y."/>
            <person name="Yang H."/>
            <person name="Liu X."/>
            <person name="Wang J."/>
            <person name="Yin Y."/>
            <person name="Wang J."/>
        </authorList>
    </citation>
    <scope>NUCLEOTIDE SEQUENCE [LARGE SCALE GENOMIC DNA]</scope>
    <source>
        <strain evidence="1">05x7-T-G4-1.051#20</strain>
    </source>
</reference>
<dbReference type="PROSITE" id="PS00615">
    <property type="entry name" value="C_TYPE_LECTIN_1"/>
    <property type="match status" value="1"/>
</dbReference>
<sequence length="167" mass="19097">MSTEAAISAPVTSQSAPCPHGWLNRGSSCYAFFTDVPATWPEAEVHCNLMQSRLVEIETVVEDEFLEVHLMNSRFTGSFWIGLSDVLVDGEWLWMSTQTVAQYTNWWPGEPNNFHHIPEDCAALTGRMFHWNDWPCSTKLHFICEKESYWSNLYSEIGGFVIIENEA</sequence>
<dbReference type="HOGENOM" id="CLU_049894_10_0_1"/>
<dbReference type="InterPro" id="IPR016187">
    <property type="entry name" value="CTDL_fold"/>
</dbReference>
<dbReference type="Gene3D" id="3.10.100.10">
    <property type="entry name" value="Mannose-Binding Protein A, subunit A"/>
    <property type="match status" value="1"/>
</dbReference>
<name>K1PPY3_MAGGI</name>
<dbReference type="SMART" id="SM00034">
    <property type="entry name" value="CLECT"/>
    <property type="match status" value="1"/>
</dbReference>
<gene>
    <name evidence="1" type="ORF">CGI_10006368</name>
</gene>
<proteinExistence type="predicted"/>
<dbReference type="Pfam" id="PF00059">
    <property type="entry name" value="Lectin_C"/>
    <property type="match status" value="1"/>
</dbReference>
<dbReference type="SUPFAM" id="SSF56436">
    <property type="entry name" value="C-type lectin-like"/>
    <property type="match status" value="1"/>
</dbReference>
<dbReference type="InterPro" id="IPR016186">
    <property type="entry name" value="C-type_lectin-like/link_sf"/>
</dbReference>
<protein>
    <submittedName>
        <fullName evidence="1">Collectin-12</fullName>
    </submittedName>
</protein>
<dbReference type="EMBL" id="JH818061">
    <property type="protein sequence ID" value="EKC26297.1"/>
    <property type="molecule type" value="Genomic_DNA"/>
</dbReference>